<dbReference type="AlphaFoldDB" id="A0A090QSN8"/>
<keyword evidence="1" id="KW-0472">Membrane</keyword>
<comment type="caution">
    <text evidence="2">The sequence shown here is derived from an EMBL/GenBank/DDBJ whole genome shotgun (WGS) entry which is preliminary data.</text>
</comment>
<dbReference type="Proteomes" id="UP000029227">
    <property type="component" value="Unassembled WGS sequence"/>
</dbReference>
<feature type="transmembrane region" description="Helical" evidence="1">
    <location>
        <begin position="17"/>
        <end position="35"/>
    </location>
</feature>
<sequence>MGCCNCGCDEKKSKWRLPFVVWIVIALAGLALFFWQP</sequence>
<organism evidence="2 3">
    <name type="scientific">Photobacterium aphoticum</name>
    <dbReference type="NCBI Taxonomy" id="754436"/>
    <lineage>
        <taxon>Bacteria</taxon>
        <taxon>Pseudomonadati</taxon>
        <taxon>Pseudomonadota</taxon>
        <taxon>Gammaproteobacteria</taxon>
        <taxon>Vibrionales</taxon>
        <taxon>Vibrionaceae</taxon>
        <taxon>Photobacterium</taxon>
    </lineage>
</organism>
<reference evidence="2 3" key="1">
    <citation type="journal article" date="2014" name="Genome Announc.">
        <title>Draft Genome Sequences of Two Vibrionaceae Species, Vibrio ponticus C121 and Photobacterium aphoticum C119, Isolated as Coral Reef Microbiota.</title>
        <authorList>
            <person name="Al-saari N."/>
            <person name="Meirelles P.M."/>
            <person name="Mino S."/>
            <person name="Suda W."/>
            <person name="Oshima K."/>
            <person name="Hattori M."/>
            <person name="Ohkuma M."/>
            <person name="Thompson F.L."/>
            <person name="Gomez-Gil B."/>
            <person name="Sawabe T."/>
            <person name="Sawabe T."/>
        </authorList>
    </citation>
    <scope>NUCLEOTIDE SEQUENCE [LARGE SCALE GENOMIC DNA]</scope>
    <source>
        <strain evidence="2 3">JCM 19237</strain>
    </source>
</reference>
<dbReference type="EMBL" id="BBMN01000009">
    <property type="protein sequence ID" value="GAL05906.1"/>
    <property type="molecule type" value="Genomic_DNA"/>
</dbReference>
<evidence type="ECO:0000313" key="2">
    <source>
        <dbReference type="EMBL" id="GAL05906.1"/>
    </source>
</evidence>
<keyword evidence="1" id="KW-1133">Transmembrane helix</keyword>
<protein>
    <submittedName>
        <fullName evidence="2">Uncharacterized protein</fullName>
    </submittedName>
</protein>
<gene>
    <name evidence="2" type="ORF">JCM19237_1546</name>
</gene>
<accession>A0A090QSN8</accession>
<evidence type="ECO:0000313" key="3">
    <source>
        <dbReference type="Proteomes" id="UP000029227"/>
    </source>
</evidence>
<name>A0A090QSN8_9GAMM</name>
<proteinExistence type="predicted"/>
<evidence type="ECO:0000256" key="1">
    <source>
        <dbReference type="SAM" id="Phobius"/>
    </source>
</evidence>
<keyword evidence="1" id="KW-0812">Transmembrane</keyword>